<dbReference type="OrthoDB" id="9786134at2"/>
<dbReference type="Gene3D" id="2.40.33.20">
    <property type="entry name" value="PK beta-barrel domain-like"/>
    <property type="match status" value="1"/>
</dbReference>
<feature type="domain" description="MOSC" evidence="1">
    <location>
        <begin position="47"/>
        <end position="188"/>
    </location>
</feature>
<dbReference type="EMBL" id="CYGY02000070">
    <property type="protein sequence ID" value="SIT49717.1"/>
    <property type="molecule type" value="Genomic_DNA"/>
</dbReference>
<evidence type="ECO:0000259" key="1">
    <source>
        <dbReference type="PROSITE" id="PS51340"/>
    </source>
</evidence>
<dbReference type="Proteomes" id="UP000195569">
    <property type="component" value="Unassembled WGS sequence"/>
</dbReference>
<dbReference type="InterPro" id="IPR005163">
    <property type="entry name" value="Tri_helical_YiiM-like"/>
</dbReference>
<organism evidence="2 3">
    <name type="scientific">Paraburkholderia piptadeniae</name>
    <dbReference type="NCBI Taxonomy" id="1701573"/>
    <lineage>
        <taxon>Bacteria</taxon>
        <taxon>Pseudomonadati</taxon>
        <taxon>Pseudomonadota</taxon>
        <taxon>Betaproteobacteria</taxon>
        <taxon>Burkholderiales</taxon>
        <taxon>Burkholderiaceae</taxon>
        <taxon>Paraburkholderia</taxon>
    </lineage>
</organism>
<dbReference type="PANTHER" id="PTHR30212:SF2">
    <property type="entry name" value="PROTEIN YIIM"/>
    <property type="match status" value="1"/>
</dbReference>
<dbReference type="PANTHER" id="PTHR30212">
    <property type="entry name" value="PROTEIN YIIM"/>
    <property type="match status" value="1"/>
</dbReference>
<evidence type="ECO:0000313" key="3">
    <source>
        <dbReference type="Proteomes" id="UP000195569"/>
    </source>
</evidence>
<dbReference type="GO" id="GO:0003824">
    <property type="term" value="F:catalytic activity"/>
    <property type="evidence" value="ECO:0007669"/>
    <property type="project" value="InterPro"/>
</dbReference>
<dbReference type="InterPro" id="IPR052353">
    <property type="entry name" value="Benzoxazolinone_Detox_Enz"/>
</dbReference>
<accession>A0A1N7SQI1</accession>
<dbReference type="Pfam" id="PF03473">
    <property type="entry name" value="MOSC"/>
    <property type="match status" value="1"/>
</dbReference>
<dbReference type="PROSITE" id="PS51340">
    <property type="entry name" value="MOSC"/>
    <property type="match status" value="1"/>
</dbReference>
<dbReference type="GO" id="GO:0030151">
    <property type="term" value="F:molybdenum ion binding"/>
    <property type="evidence" value="ECO:0007669"/>
    <property type="project" value="InterPro"/>
</dbReference>
<name>A0A1N7SQI1_9BURK</name>
<keyword evidence="3" id="KW-1185">Reference proteome</keyword>
<gene>
    <name evidence="2" type="primary">yiiM</name>
    <name evidence="2" type="ORF">BN2476_700075</name>
</gene>
<reference evidence="2" key="1">
    <citation type="submission" date="2016-12" db="EMBL/GenBank/DDBJ databases">
        <authorList>
            <person name="Moulin L."/>
        </authorList>
    </citation>
    <scope>NUCLEOTIDE SEQUENCE [LARGE SCALE GENOMIC DNA]</scope>
    <source>
        <strain evidence="2">STM 7183</strain>
    </source>
</reference>
<dbReference type="GO" id="GO:0030170">
    <property type="term" value="F:pyridoxal phosphate binding"/>
    <property type="evidence" value="ECO:0007669"/>
    <property type="project" value="InterPro"/>
</dbReference>
<comment type="caution">
    <text evidence="2">The sequence shown here is derived from an EMBL/GenBank/DDBJ whole genome shotgun (WGS) entry which is preliminary data.</text>
</comment>
<dbReference type="InterPro" id="IPR005302">
    <property type="entry name" value="MoCF_Sase_C"/>
</dbReference>
<dbReference type="SUPFAM" id="SSF50800">
    <property type="entry name" value="PK beta-barrel domain-like"/>
    <property type="match status" value="1"/>
</dbReference>
<evidence type="ECO:0000313" key="2">
    <source>
        <dbReference type="EMBL" id="SIT49717.1"/>
    </source>
</evidence>
<dbReference type="Pfam" id="PF03475">
    <property type="entry name" value="YiiM_3-alpha"/>
    <property type="match status" value="1"/>
</dbReference>
<proteinExistence type="predicted"/>
<protein>
    <submittedName>
        <fullName evidence="2">Protein YiiM</fullName>
    </submittedName>
</protein>
<dbReference type="InterPro" id="IPR011037">
    <property type="entry name" value="Pyrv_Knase-like_insert_dom_sf"/>
</dbReference>
<dbReference type="AlphaFoldDB" id="A0A1N7SQI1"/>
<sequence length="254" mass="28358">MARSARNEVLNLSIDRVDNRVFTVDAVLTGKIAPLGEHGKTSAIGKTPVEGRVWLGETGLEGDQQAELKHYGGPEQALLHYAFDHYAAWRAQWQAGEFGLARLDGLGAFGENISTSGMTETNVCVGDVYRIGGAIVQVSQPRQPCWKLNLRFGRADMSRAVQDTRRTGWYYRVLEAGEIGAGDTIERLARPHAEWTVERLLRVLYVDRDDLHALEGMAKLDTLTASWRKIAIRRIESGQVESWTKRLDTPVAQR</sequence>